<evidence type="ECO:0000256" key="3">
    <source>
        <dbReference type="ARBA" id="ARBA00023172"/>
    </source>
</evidence>
<dbReference type="InterPro" id="IPR036162">
    <property type="entry name" value="Resolvase-like_N_sf"/>
</dbReference>
<dbReference type="PANTHER" id="PTHR30461:SF2">
    <property type="entry name" value="SERINE RECOMBINASE PINE-RELATED"/>
    <property type="match status" value="1"/>
</dbReference>
<comment type="caution">
    <text evidence="8">The sequence shown here is derived from an EMBL/GenBank/DDBJ whole genome shotgun (WGS) entry which is preliminary data.</text>
</comment>
<accession>A0A844GLN6</accession>
<name>A0A844GLN6_9CHRO</name>
<evidence type="ECO:0000256" key="6">
    <source>
        <dbReference type="SAM" id="Coils"/>
    </source>
</evidence>
<dbReference type="AlphaFoldDB" id="A0A844GLN6"/>
<dbReference type="Pfam" id="PF00239">
    <property type="entry name" value="Resolvase"/>
    <property type="match status" value="1"/>
</dbReference>
<dbReference type="RefSeq" id="WP_155082409.1">
    <property type="nucleotide sequence ID" value="NZ_WMIA01000001.1"/>
</dbReference>
<keyword evidence="1" id="KW-0229">DNA integration</keyword>
<evidence type="ECO:0000313" key="8">
    <source>
        <dbReference type="EMBL" id="MTF37484.1"/>
    </source>
</evidence>
<dbReference type="PROSITE" id="PS51736">
    <property type="entry name" value="RECOMBINASES_3"/>
    <property type="match status" value="1"/>
</dbReference>
<organism evidence="8 9">
    <name type="scientific">Cyanobacterium aponinum 0216</name>
    <dbReference type="NCBI Taxonomy" id="2676140"/>
    <lineage>
        <taxon>Bacteria</taxon>
        <taxon>Bacillati</taxon>
        <taxon>Cyanobacteriota</taxon>
        <taxon>Cyanophyceae</taxon>
        <taxon>Oscillatoriophycideae</taxon>
        <taxon>Chroococcales</taxon>
        <taxon>Geminocystaceae</taxon>
        <taxon>Cyanobacterium</taxon>
    </lineage>
</organism>
<dbReference type="Gene3D" id="3.40.50.1390">
    <property type="entry name" value="Resolvase, N-terminal catalytic domain"/>
    <property type="match status" value="1"/>
</dbReference>
<dbReference type="Proteomes" id="UP000437131">
    <property type="component" value="Unassembled WGS sequence"/>
</dbReference>
<dbReference type="PROSITE" id="PS00397">
    <property type="entry name" value="RECOMBINASES_1"/>
    <property type="match status" value="1"/>
</dbReference>
<feature type="coiled-coil region" evidence="6">
    <location>
        <begin position="389"/>
        <end position="416"/>
    </location>
</feature>
<proteinExistence type="predicted"/>
<sequence length="467" mass="54487">MRVGYCRVSTKEQAVNSHALEQQIERIKSQRVEKVYFDIDSGRKSKRVQYQQLLQDIQEGLITEIIITRLDRLTRSLADQIKTFTILEQYGVQLIALDQKTDFSTASGKLTLNMLGAIAQNESDLNSERTRHGYEYFRKQHKVHSVPLGYRVVDNNCVIDDIPFLCNIHDKKEYSKFTIARLVIDYFFDEKSLHGCLTRLNIYFGLQRLSTKQDKYSLSFSKAGLDVFFHNPMIRGHLAYFHRNKTKETVIIYNNHPPILTDLEYQEICDIIAHNRKVRGFGQIANYPLSGLIYCSSCQFSMRALKSFRNHTNPQLGHNYYYQCYNCRTGNCNNKKMIRMDVVESSLIDIFRQKYRELTKLSTTTTKVINPQIIELLQQITTLKSLPKNPAIDEAIDKLEAQIKELEFNQNNQDLSVKENQEYLKSIFSSFGFWDSLLPEQRKEIYHKLVSKIIVKDGKIQDIILKL</sequence>
<keyword evidence="6" id="KW-0175">Coiled coil</keyword>
<dbReference type="InterPro" id="IPR006119">
    <property type="entry name" value="Resolv_N"/>
</dbReference>
<reference evidence="8 9" key="1">
    <citation type="submission" date="2019-11" db="EMBL/GenBank/DDBJ databases">
        <title>Isolation of a new High Light Tolerant Cyanobacteria.</title>
        <authorList>
            <person name="Dobson Z."/>
            <person name="Vaughn N."/>
            <person name="Vaughn M."/>
            <person name="Fromme P."/>
            <person name="Mazor Y."/>
        </authorList>
    </citation>
    <scope>NUCLEOTIDE SEQUENCE [LARGE SCALE GENOMIC DNA]</scope>
    <source>
        <strain evidence="8 9">0216</strain>
    </source>
</reference>
<feature type="domain" description="Resolvase/invertase-type recombinase catalytic" evidence="7">
    <location>
        <begin position="1"/>
        <end position="141"/>
    </location>
</feature>
<dbReference type="InterPro" id="IPR011109">
    <property type="entry name" value="DNA_bind_recombinase_dom"/>
</dbReference>
<dbReference type="InterPro" id="IPR006118">
    <property type="entry name" value="Recombinase_CS"/>
</dbReference>
<dbReference type="GO" id="GO:0000150">
    <property type="term" value="F:DNA strand exchange activity"/>
    <property type="evidence" value="ECO:0007669"/>
    <property type="project" value="InterPro"/>
</dbReference>
<dbReference type="EMBL" id="WMIA01000001">
    <property type="protein sequence ID" value="MTF37484.1"/>
    <property type="molecule type" value="Genomic_DNA"/>
</dbReference>
<evidence type="ECO:0000256" key="2">
    <source>
        <dbReference type="ARBA" id="ARBA00023125"/>
    </source>
</evidence>
<dbReference type="InterPro" id="IPR038109">
    <property type="entry name" value="DNA_bind_recomb_sf"/>
</dbReference>
<dbReference type="GO" id="GO:0015074">
    <property type="term" value="P:DNA integration"/>
    <property type="evidence" value="ECO:0007669"/>
    <property type="project" value="UniProtKB-KW"/>
</dbReference>
<dbReference type="CDD" id="cd03768">
    <property type="entry name" value="SR_ResInv"/>
    <property type="match status" value="1"/>
</dbReference>
<dbReference type="SMART" id="SM00857">
    <property type="entry name" value="Resolvase"/>
    <property type="match status" value="1"/>
</dbReference>
<evidence type="ECO:0000259" key="7">
    <source>
        <dbReference type="PROSITE" id="PS51736"/>
    </source>
</evidence>
<dbReference type="GO" id="GO:0003677">
    <property type="term" value="F:DNA binding"/>
    <property type="evidence" value="ECO:0007669"/>
    <property type="project" value="UniProtKB-KW"/>
</dbReference>
<evidence type="ECO:0000256" key="4">
    <source>
        <dbReference type="PIRSR" id="PIRSR606118-50"/>
    </source>
</evidence>
<keyword evidence="3" id="KW-0233">DNA recombination</keyword>
<evidence type="ECO:0000256" key="5">
    <source>
        <dbReference type="PROSITE-ProRule" id="PRU10137"/>
    </source>
</evidence>
<evidence type="ECO:0000313" key="9">
    <source>
        <dbReference type="Proteomes" id="UP000437131"/>
    </source>
</evidence>
<dbReference type="InterPro" id="IPR025827">
    <property type="entry name" value="Zn_ribbon_recom_dom"/>
</dbReference>
<dbReference type="Pfam" id="PF13408">
    <property type="entry name" value="Zn_ribbon_recom"/>
    <property type="match status" value="1"/>
</dbReference>
<evidence type="ECO:0000256" key="1">
    <source>
        <dbReference type="ARBA" id="ARBA00022908"/>
    </source>
</evidence>
<protein>
    <recommendedName>
        <fullName evidence="7">Resolvase/invertase-type recombinase catalytic domain-containing protein</fullName>
    </recommendedName>
</protein>
<dbReference type="SUPFAM" id="SSF53041">
    <property type="entry name" value="Resolvase-like"/>
    <property type="match status" value="1"/>
</dbReference>
<dbReference type="NCBIfam" id="NF041201">
    <property type="entry name" value="recomb_XisF"/>
    <property type="match status" value="1"/>
</dbReference>
<keyword evidence="2" id="KW-0238">DNA-binding</keyword>
<feature type="active site" description="O-(5'-phospho-DNA)-serine intermediate" evidence="4 5">
    <location>
        <position position="9"/>
    </location>
</feature>
<dbReference type="Pfam" id="PF07508">
    <property type="entry name" value="Recombinase"/>
    <property type="match status" value="1"/>
</dbReference>
<dbReference type="PANTHER" id="PTHR30461">
    <property type="entry name" value="DNA-INVERTASE FROM LAMBDOID PROPHAGE"/>
    <property type="match status" value="1"/>
</dbReference>
<gene>
    <name evidence="8" type="ORF">GGC33_00845</name>
</gene>
<dbReference type="InterPro" id="IPR050639">
    <property type="entry name" value="SSR_resolvase"/>
</dbReference>
<dbReference type="Gene3D" id="3.90.1750.20">
    <property type="entry name" value="Putative Large Serine Recombinase, Chain B, Domain 2"/>
    <property type="match status" value="1"/>
</dbReference>